<dbReference type="OrthoDB" id="9993796at2759"/>
<evidence type="ECO:0000259" key="7">
    <source>
        <dbReference type="Pfam" id="PF01494"/>
    </source>
</evidence>
<evidence type="ECO:0000256" key="6">
    <source>
        <dbReference type="SAM" id="MobiDB-lite"/>
    </source>
</evidence>
<proteinExistence type="inferred from homology"/>
<name>A0A9Q9DS83_CURCL</name>
<dbReference type="Gene3D" id="3.50.50.60">
    <property type="entry name" value="FAD/NAD(P)-binding domain"/>
    <property type="match status" value="1"/>
</dbReference>
<evidence type="ECO:0000256" key="3">
    <source>
        <dbReference type="ARBA" id="ARBA00022827"/>
    </source>
</evidence>
<sequence>MSLQDRPLEVIIVGGGLAGALAARVLREKHNVRIYERMRTPQDVGAAINVGPNGVRILDTLNFDRSKAGSMPVGVEKIFNKEGNLVIDKHTKYAETYGADWLFHHRADLRAEFLRLATANSKESGIPGRPAELHWNAHIVDVDPEQGKVVLASGQELFGDLIVAADGIKSGIRPYVIGNSAFSTARPSGMSAFRFTLDTQSIIENLGRKPEILQSDKPVCLSIVYSFDDSKKRVVIYPCWNFEILNFVCIVPDDMLKEEATESWSAAGDREELLIPTSWFHAETILDADFPTNRLAKDIKLWQLRDQDPLPTYIRGRTVLIGDAAHAMTPHQGQGGTQAVEDAEGFRLFLQPGTSRMTVPQLLKDFDSVRRPRASQIQDNTRKSHDKRTADDIHTFEKINWTYPGILEGLRRVKSGENIVQLSN</sequence>
<feature type="domain" description="FAD-binding" evidence="7">
    <location>
        <begin position="9"/>
        <end position="380"/>
    </location>
</feature>
<keyword evidence="5" id="KW-0503">Monooxygenase</keyword>
<evidence type="ECO:0000256" key="4">
    <source>
        <dbReference type="ARBA" id="ARBA00023002"/>
    </source>
</evidence>
<dbReference type="GO" id="GO:0004497">
    <property type="term" value="F:monooxygenase activity"/>
    <property type="evidence" value="ECO:0007669"/>
    <property type="project" value="UniProtKB-KW"/>
</dbReference>
<dbReference type="VEuPathDB" id="FungiDB:yc1106_05642"/>
<dbReference type="SUPFAM" id="SSF51905">
    <property type="entry name" value="FAD/NAD(P)-binding domain"/>
    <property type="match status" value="1"/>
</dbReference>
<dbReference type="Proteomes" id="UP001056012">
    <property type="component" value="Chromosome 4"/>
</dbReference>
<dbReference type="InterPro" id="IPR050493">
    <property type="entry name" value="FAD-dep_Monooxygenase_BioMet"/>
</dbReference>
<keyword evidence="4" id="KW-0560">Oxidoreductase</keyword>
<dbReference type="GO" id="GO:0071949">
    <property type="term" value="F:FAD binding"/>
    <property type="evidence" value="ECO:0007669"/>
    <property type="project" value="InterPro"/>
</dbReference>
<evidence type="ECO:0000256" key="2">
    <source>
        <dbReference type="ARBA" id="ARBA00022630"/>
    </source>
</evidence>
<dbReference type="InterPro" id="IPR002938">
    <property type="entry name" value="FAD-bd"/>
</dbReference>
<gene>
    <name evidence="8" type="ORF">yc1106_05642</name>
</gene>
<dbReference type="EMBL" id="CP089277">
    <property type="protein sequence ID" value="USP78368.1"/>
    <property type="molecule type" value="Genomic_DNA"/>
</dbReference>
<keyword evidence="2" id="KW-0285">Flavoprotein</keyword>
<accession>A0A9Q9DS83</accession>
<reference evidence="8" key="1">
    <citation type="submission" date="2021-12" db="EMBL/GenBank/DDBJ databases">
        <title>Curvularia clavata genome.</title>
        <authorList>
            <person name="Cao Y."/>
        </authorList>
    </citation>
    <scope>NUCLEOTIDE SEQUENCE</scope>
    <source>
        <strain evidence="8">Yc1106</strain>
    </source>
</reference>
<keyword evidence="3" id="KW-0274">FAD</keyword>
<dbReference type="InterPro" id="IPR036188">
    <property type="entry name" value="FAD/NAD-bd_sf"/>
</dbReference>
<dbReference type="AlphaFoldDB" id="A0A9Q9DS83"/>
<evidence type="ECO:0000313" key="9">
    <source>
        <dbReference type="Proteomes" id="UP001056012"/>
    </source>
</evidence>
<feature type="compositionally biased region" description="Basic and acidic residues" evidence="6">
    <location>
        <begin position="380"/>
        <end position="389"/>
    </location>
</feature>
<evidence type="ECO:0000256" key="1">
    <source>
        <dbReference type="ARBA" id="ARBA00007992"/>
    </source>
</evidence>
<feature type="region of interest" description="Disordered" evidence="6">
    <location>
        <begin position="370"/>
        <end position="389"/>
    </location>
</feature>
<dbReference type="Pfam" id="PF01494">
    <property type="entry name" value="FAD_binding_3"/>
    <property type="match status" value="1"/>
</dbReference>
<dbReference type="PANTHER" id="PTHR13789">
    <property type="entry name" value="MONOOXYGENASE"/>
    <property type="match status" value="1"/>
</dbReference>
<dbReference type="PRINTS" id="PR00420">
    <property type="entry name" value="RNGMNOXGNASE"/>
</dbReference>
<dbReference type="SUPFAM" id="SSF54373">
    <property type="entry name" value="FAD-linked reductases, C-terminal domain"/>
    <property type="match status" value="1"/>
</dbReference>
<comment type="similarity">
    <text evidence="1">Belongs to the paxM FAD-dependent monooxygenase family.</text>
</comment>
<protein>
    <submittedName>
        <fullName evidence="8">Salicylate 1-monooxygenase</fullName>
    </submittedName>
</protein>
<evidence type="ECO:0000313" key="8">
    <source>
        <dbReference type="EMBL" id="USP78368.1"/>
    </source>
</evidence>
<dbReference type="PANTHER" id="PTHR13789:SF314">
    <property type="entry name" value="FAD-BINDING DOMAIN-CONTAINING PROTEIN"/>
    <property type="match status" value="1"/>
</dbReference>
<keyword evidence="9" id="KW-1185">Reference proteome</keyword>
<organism evidence="8 9">
    <name type="scientific">Curvularia clavata</name>
    <dbReference type="NCBI Taxonomy" id="95742"/>
    <lineage>
        <taxon>Eukaryota</taxon>
        <taxon>Fungi</taxon>
        <taxon>Dikarya</taxon>
        <taxon>Ascomycota</taxon>
        <taxon>Pezizomycotina</taxon>
        <taxon>Dothideomycetes</taxon>
        <taxon>Pleosporomycetidae</taxon>
        <taxon>Pleosporales</taxon>
        <taxon>Pleosporineae</taxon>
        <taxon>Pleosporaceae</taxon>
        <taxon>Curvularia</taxon>
    </lineage>
</organism>
<evidence type="ECO:0000256" key="5">
    <source>
        <dbReference type="ARBA" id="ARBA00023033"/>
    </source>
</evidence>